<name>A0A921U473_SORBI</name>
<gene>
    <name evidence="2" type="ORF">BDA96_09G109800</name>
</gene>
<reference evidence="2" key="2">
    <citation type="submission" date="2020-10" db="EMBL/GenBank/DDBJ databases">
        <authorList>
            <person name="Cooper E.A."/>
            <person name="Brenton Z.W."/>
            <person name="Flinn B.S."/>
            <person name="Jenkins J."/>
            <person name="Shu S."/>
            <person name="Flowers D."/>
            <person name="Luo F."/>
            <person name="Wang Y."/>
            <person name="Xia P."/>
            <person name="Barry K."/>
            <person name="Daum C."/>
            <person name="Lipzen A."/>
            <person name="Yoshinaga Y."/>
            <person name="Schmutz J."/>
            <person name="Saski C."/>
            <person name="Vermerris W."/>
            <person name="Kresovich S."/>
        </authorList>
    </citation>
    <scope>NUCLEOTIDE SEQUENCE</scope>
</reference>
<organism evidence="2 3">
    <name type="scientific">Sorghum bicolor</name>
    <name type="common">Sorghum</name>
    <name type="synonym">Sorghum vulgare</name>
    <dbReference type="NCBI Taxonomy" id="4558"/>
    <lineage>
        <taxon>Eukaryota</taxon>
        <taxon>Viridiplantae</taxon>
        <taxon>Streptophyta</taxon>
        <taxon>Embryophyta</taxon>
        <taxon>Tracheophyta</taxon>
        <taxon>Spermatophyta</taxon>
        <taxon>Magnoliopsida</taxon>
        <taxon>Liliopsida</taxon>
        <taxon>Poales</taxon>
        <taxon>Poaceae</taxon>
        <taxon>PACMAD clade</taxon>
        <taxon>Panicoideae</taxon>
        <taxon>Andropogonodae</taxon>
        <taxon>Andropogoneae</taxon>
        <taxon>Sorghinae</taxon>
        <taxon>Sorghum</taxon>
    </lineage>
</organism>
<keyword evidence="1" id="KW-1133">Transmembrane helix</keyword>
<evidence type="ECO:0000313" key="2">
    <source>
        <dbReference type="EMBL" id="KAG0517678.1"/>
    </source>
</evidence>
<accession>A0A921U473</accession>
<comment type="caution">
    <text evidence="2">The sequence shown here is derived from an EMBL/GenBank/DDBJ whole genome shotgun (WGS) entry which is preliminary data.</text>
</comment>
<proteinExistence type="predicted"/>
<dbReference type="AlphaFoldDB" id="A0A921U473"/>
<evidence type="ECO:0000313" key="3">
    <source>
        <dbReference type="Proteomes" id="UP000807115"/>
    </source>
</evidence>
<keyword evidence="1" id="KW-0472">Membrane</keyword>
<protein>
    <submittedName>
        <fullName evidence="2">Uncharacterized protein</fullName>
    </submittedName>
</protein>
<evidence type="ECO:0000256" key="1">
    <source>
        <dbReference type="SAM" id="Phobius"/>
    </source>
</evidence>
<dbReference type="Proteomes" id="UP000807115">
    <property type="component" value="Chromosome 9"/>
</dbReference>
<feature type="transmembrane region" description="Helical" evidence="1">
    <location>
        <begin position="16"/>
        <end position="42"/>
    </location>
</feature>
<reference evidence="2" key="1">
    <citation type="journal article" date="2019" name="BMC Genomics">
        <title>A new reference genome for Sorghum bicolor reveals high levels of sequence similarity between sweet and grain genotypes: implications for the genetics of sugar metabolism.</title>
        <authorList>
            <person name="Cooper E.A."/>
            <person name="Brenton Z.W."/>
            <person name="Flinn B.S."/>
            <person name="Jenkins J."/>
            <person name="Shu S."/>
            <person name="Flowers D."/>
            <person name="Luo F."/>
            <person name="Wang Y."/>
            <person name="Xia P."/>
            <person name="Barry K."/>
            <person name="Daum C."/>
            <person name="Lipzen A."/>
            <person name="Yoshinaga Y."/>
            <person name="Schmutz J."/>
            <person name="Saski C."/>
            <person name="Vermerris W."/>
            <person name="Kresovich S."/>
        </authorList>
    </citation>
    <scope>NUCLEOTIDE SEQUENCE</scope>
</reference>
<keyword evidence="1" id="KW-0812">Transmembrane</keyword>
<dbReference type="EMBL" id="CM027688">
    <property type="protein sequence ID" value="KAG0517678.1"/>
    <property type="molecule type" value="Genomic_DNA"/>
</dbReference>
<sequence>MSVSSLALSWYEANKYLLLSLLVPVTLGTASPFCDFGVLIMFDWLNFLYSNPCS</sequence>